<dbReference type="Gene3D" id="3.40.1020.10">
    <property type="entry name" value="Biosynthetic Threonine Deaminase, Domain 3"/>
    <property type="match status" value="1"/>
</dbReference>
<evidence type="ECO:0000259" key="12">
    <source>
        <dbReference type="PROSITE" id="PS51672"/>
    </source>
</evidence>
<dbReference type="InterPro" id="IPR036052">
    <property type="entry name" value="TrpB-like_PALP_sf"/>
</dbReference>
<evidence type="ECO:0000256" key="10">
    <source>
        <dbReference type="RuleBase" id="RU362012"/>
    </source>
</evidence>
<name>A0ABY4YT73_9MICO</name>
<dbReference type="Proteomes" id="UP001056455">
    <property type="component" value="Chromosome"/>
</dbReference>
<dbReference type="InterPro" id="IPR050147">
    <property type="entry name" value="Ser/Thr_Dehydratase"/>
</dbReference>
<evidence type="ECO:0000256" key="9">
    <source>
        <dbReference type="ARBA" id="ARBA00023304"/>
    </source>
</evidence>
<evidence type="ECO:0000256" key="4">
    <source>
        <dbReference type="ARBA" id="ARBA00010869"/>
    </source>
</evidence>
<comment type="function">
    <text evidence="10">Catalyzes the anaerobic formation of alpha-ketobutyrate and ammonia from threonine in a two-step reaction. The first step involved a dehydration of threonine and a production of enamine intermediates (aminocrotonate), which tautomerizes to its imine form (iminobutyrate). Both intermediates are unstable and short-lived. The second step is the nonenzymatic hydrolysis of the enamine/imine intermediates to form 2-ketobutyrate and free ammonia. In the low water environment of the cell, the second step is accelerated by RidA.</text>
</comment>
<comment type="similarity">
    <text evidence="4 10">Belongs to the serine/threonine dehydratase family.</text>
</comment>
<evidence type="ECO:0000256" key="6">
    <source>
        <dbReference type="ARBA" id="ARBA00022624"/>
    </source>
</evidence>
<dbReference type="InterPro" id="IPR038110">
    <property type="entry name" value="TD_ACT-like_sf"/>
</dbReference>
<dbReference type="PANTHER" id="PTHR48078:SF11">
    <property type="entry name" value="THREONINE DEHYDRATASE, MITOCHONDRIAL"/>
    <property type="match status" value="1"/>
</dbReference>
<dbReference type="PROSITE" id="PS51672">
    <property type="entry name" value="ACT_LIKE"/>
    <property type="match status" value="1"/>
</dbReference>
<accession>A0ABY4YT73</accession>
<comment type="subunit">
    <text evidence="10">Homotetramer.</text>
</comment>
<dbReference type="InterPro" id="IPR001721">
    <property type="entry name" value="TD_ACT-like"/>
</dbReference>
<evidence type="ECO:0000256" key="8">
    <source>
        <dbReference type="ARBA" id="ARBA00023239"/>
    </source>
</evidence>
<evidence type="ECO:0000256" key="7">
    <source>
        <dbReference type="ARBA" id="ARBA00022898"/>
    </source>
</evidence>
<dbReference type="Pfam" id="PF00585">
    <property type="entry name" value="Thr_dehydrat_C"/>
    <property type="match status" value="1"/>
</dbReference>
<reference evidence="13" key="1">
    <citation type="submission" date="2022-06" db="EMBL/GenBank/DDBJ databases">
        <title>Ornithinimicrobium HY1793.</title>
        <authorList>
            <person name="Huang Y."/>
        </authorList>
    </citation>
    <scope>NUCLEOTIDE SEQUENCE</scope>
    <source>
        <strain evidence="13">HY1793</strain>
    </source>
</reference>
<keyword evidence="7 10" id="KW-0663">Pyridoxal phosphate</keyword>
<organism evidence="13 14">
    <name type="scientific">Ornithinimicrobium faecis</name>
    <dbReference type="NCBI Taxonomy" id="2934158"/>
    <lineage>
        <taxon>Bacteria</taxon>
        <taxon>Bacillati</taxon>
        <taxon>Actinomycetota</taxon>
        <taxon>Actinomycetes</taxon>
        <taxon>Micrococcales</taxon>
        <taxon>Ornithinimicrobiaceae</taxon>
        <taxon>Ornithinimicrobium</taxon>
    </lineage>
</organism>
<evidence type="ECO:0000256" key="1">
    <source>
        <dbReference type="ARBA" id="ARBA00001274"/>
    </source>
</evidence>
<feature type="region of interest" description="Disordered" evidence="11">
    <location>
        <begin position="1"/>
        <end position="25"/>
    </location>
</feature>
<comment type="pathway">
    <text evidence="3 10">Amino-acid biosynthesis; L-isoleucine biosynthesis; 2-oxobutanoate from L-threonine: step 1/1.</text>
</comment>
<keyword evidence="5 10" id="KW-0028">Amino-acid biosynthesis</keyword>
<evidence type="ECO:0000256" key="5">
    <source>
        <dbReference type="ARBA" id="ARBA00022605"/>
    </source>
</evidence>
<keyword evidence="6 10" id="KW-0412">Isoleucine biosynthesis</keyword>
<dbReference type="GO" id="GO:0004794">
    <property type="term" value="F:threonine deaminase activity"/>
    <property type="evidence" value="ECO:0007669"/>
    <property type="project" value="UniProtKB-EC"/>
</dbReference>
<dbReference type="InterPro" id="IPR001926">
    <property type="entry name" value="TrpB-like_PALP"/>
</dbReference>
<dbReference type="Pfam" id="PF00291">
    <property type="entry name" value="PALP"/>
    <property type="match status" value="1"/>
</dbReference>
<keyword evidence="8 10" id="KW-0456">Lyase</keyword>
<dbReference type="SUPFAM" id="SSF53686">
    <property type="entry name" value="Tryptophan synthase beta subunit-like PLP-dependent enzymes"/>
    <property type="match status" value="1"/>
</dbReference>
<dbReference type="InterPro" id="IPR011820">
    <property type="entry name" value="IlvA"/>
</dbReference>
<gene>
    <name evidence="10 13" type="primary">ilvA</name>
    <name evidence="13" type="ORF">NF556_20500</name>
</gene>
<evidence type="ECO:0000256" key="11">
    <source>
        <dbReference type="SAM" id="MobiDB-lite"/>
    </source>
</evidence>
<comment type="cofactor">
    <cofactor evidence="2 10">
        <name>pyridoxal 5'-phosphate</name>
        <dbReference type="ChEBI" id="CHEBI:597326"/>
    </cofactor>
</comment>
<comment type="catalytic activity">
    <reaction evidence="1 10">
        <text>L-threonine = 2-oxobutanoate + NH4(+)</text>
        <dbReference type="Rhea" id="RHEA:22108"/>
        <dbReference type="ChEBI" id="CHEBI:16763"/>
        <dbReference type="ChEBI" id="CHEBI:28938"/>
        <dbReference type="ChEBI" id="CHEBI:57926"/>
        <dbReference type="EC" id="4.3.1.19"/>
    </reaction>
</comment>
<keyword evidence="14" id="KW-1185">Reference proteome</keyword>
<feature type="domain" description="ACT-like" evidence="12">
    <location>
        <begin position="350"/>
        <end position="424"/>
    </location>
</feature>
<evidence type="ECO:0000313" key="14">
    <source>
        <dbReference type="Proteomes" id="UP001056455"/>
    </source>
</evidence>
<feature type="compositionally biased region" description="Low complexity" evidence="11">
    <location>
        <begin position="13"/>
        <end position="25"/>
    </location>
</feature>
<dbReference type="Gene3D" id="3.40.50.1100">
    <property type="match status" value="2"/>
</dbReference>
<sequence>MTNSAPPDRRRAPTAANAATPTVTAADIDEAAERLKGLVSITPLTRSRRLSEATGAKVLLKREDQQPVRSYKNRGAINLIAQLDEPTRAKGVVCASAGNHAQGVAFACATLEVSARIFLPRTTPRQKRDRVAAIGGEFVEIVVTGSTYDAAAAAAAEDAERTGATLVPAFDHPQTIAGQGTVTREIVGVLGHAPDVLVVPVGGGGLLAGGLTWLREQYPDSRVVGVEPAGAASMAAALAQGGPVTLDEIDPFVDGAAVRRAGENTYPIVRDGNAELVSIAEGAVCVEMLAMYQTEGIITEPAGALAAAALPTLGIQPGQTVVVVVSGGNNDVSRYAEIVERALVHEGRKHYFLVDFPQEPGALRGFLHDVLGPDDDIALFEYTKRNNRETGPALVGIELGAPEDLQPLLDRMEVSPIEVEAIPPDSPLFRFIL</sequence>
<protein>
    <recommendedName>
        <fullName evidence="10">L-threonine dehydratase</fullName>
        <ecNumber evidence="10">4.3.1.19</ecNumber>
    </recommendedName>
    <alternativeName>
        <fullName evidence="10">Threonine deaminase</fullName>
    </alternativeName>
</protein>
<evidence type="ECO:0000313" key="13">
    <source>
        <dbReference type="EMBL" id="USQ79934.1"/>
    </source>
</evidence>
<proteinExistence type="inferred from homology"/>
<dbReference type="PANTHER" id="PTHR48078">
    <property type="entry name" value="THREONINE DEHYDRATASE, MITOCHONDRIAL-RELATED"/>
    <property type="match status" value="1"/>
</dbReference>
<dbReference type="NCBIfam" id="TIGR02079">
    <property type="entry name" value="THD1"/>
    <property type="match status" value="1"/>
</dbReference>
<keyword evidence="9 10" id="KW-0100">Branched-chain amino acid biosynthesis</keyword>
<evidence type="ECO:0000256" key="2">
    <source>
        <dbReference type="ARBA" id="ARBA00001933"/>
    </source>
</evidence>
<dbReference type="NCBIfam" id="NF006390">
    <property type="entry name" value="PRK08639.1"/>
    <property type="match status" value="1"/>
</dbReference>
<dbReference type="EMBL" id="CP099489">
    <property type="protein sequence ID" value="USQ79934.1"/>
    <property type="molecule type" value="Genomic_DNA"/>
</dbReference>
<evidence type="ECO:0000256" key="3">
    <source>
        <dbReference type="ARBA" id="ARBA00004810"/>
    </source>
</evidence>
<dbReference type="EC" id="4.3.1.19" evidence="10"/>
<dbReference type="RefSeq" id="WP_252593086.1">
    <property type="nucleotide sequence ID" value="NZ_CP099489.1"/>
</dbReference>